<evidence type="ECO:0000313" key="3">
    <source>
        <dbReference type="Proteomes" id="UP000807769"/>
    </source>
</evidence>
<feature type="transmembrane region" description="Helical" evidence="1">
    <location>
        <begin position="12"/>
        <end position="35"/>
    </location>
</feature>
<name>A0A9P7E8V3_9AGAM</name>
<dbReference type="GeneID" id="64629933"/>
<comment type="caution">
    <text evidence="2">The sequence shown here is derived from an EMBL/GenBank/DDBJ whole genome shotgun (WGS) entry which is preliminary data.</text>
</comment>
<keyword evidence="1" id="KW-0812">Transmembrane</keyword>
<keyword evidence="1" id="KW-0472">Membrane</keyword>
<gene>
    <name evidence="2" type="ORF">BJ212DRAFT_1361505</name>
</gene>
<dbReference type="OrthoDB" id="2686513at2759"/>
<sequence>MRLLKGRCRAARIGLAYVALFVFDLFIFVLTVYRICITNSFLRLSLITRKNIIDIIFRDGVMFFGVMTLSNMLNILTYYIGSVGLRGSFSTFTSCMSVTLISRLMLNLHQTVDTGTFSTPTQDDSPSLPILTTRVSVESMISSHY</sequence>
<accession>A0A9P7E8V3</accession>
<evidence type="ECO:0000313" key="2">
    <source>
        <dbReference type="EMBL" id="KAG1814698.1"/>
    </source>
</evidence>
<evidence type="ECO:0000256" key="1">
    <source>
        <dbReference type="SAM" id="Phobius"/>
    </source>
</evidence>
<keyword evidence="3" id="KW-1185">Reference proteome</keyword>
<dbReference type="RefSeq" id="XP_041192034.1">
    <property type="nucleotide sequence ID" value="XM_041335916.1"/>
</dbReference>
<proteinExistence type="predicted"/>
<organism evidence="2 3">
    <name type="scientific">Suillus subaureus</name>
    <dbReference type="NCBI Taxonomy" id="48587"/>
    <lineage>
        <taxon>Eukaryota</taxon>
        <taxon>Fungi</taxon>
        <taxon>Dikarya</taxon>
        <taxon>Basidiomycota</taxon>
        <taxon>Agaricomycotina</taxon>
        <taxon>Agaricomycetes</taxon>
        <taxon>Agaricomycetidae</taxon>
        <taxon>Boletales</taxon>
        <taxon>Suillineae</taxon>
        <taxon>Suillaceae</taxon>
        <taxon>Suillus</taxon>
    </lineage>
</organism>
<feature type="transmembrane region" description="Helical" evidence="1">
    <location>
        <begin position="55"/>
        <end position="80"/>
    </location>
</feature>
<keyword evidence="1" id="KW-1133">Transmembrane helix</keyword>
<reference evidence="2" key="1">
    <citation type="journal article" date="2020" name="New Phytol.">
        <title>Comparative genomics reveals dynamic genome evolution in host specialist ectomycorrhizal fungi.</title>
        <authorList>
            <person name="Lofgren L.A."/>
            <person name="Nguyen N.H."/>
            <person name="Vilgalys R."/>
            <person name="Ruytinx J."/>
            <person name="Liao H.L."/>
            <person name="Branco S."/>
            <person name="Kuo A."/>
            <person name="LaButti K."/>
            <person name="Lipzen A."/>
            <person name="Andreopoulos W."/>
            <person name="Pangilinan J."/>
            <person name="Riley R."/>
            <person name="Hundley H."/>
            <person name="Na H."/>
            <person name="Barry K."/>
            <person name="Grigoriev I.V."/>
            <person name="Stajich J.E."/>
            <person name="Kennedy P.G."/>
        </authorList>
    </citation>
    <scope>NUCLEOTIDE SEQUENCE</scope>
    <source>
        <strain evidence="2">MN1</strain>
    </source>
</reference>
<protein>
    <submittedName>
        <fullName evidence="2">Uncharacterized protein</fullName>
    </submittedName>
</protein>
<dbReference type="AlphaFoldDB" id="A0A9P7E8V3"/>
<dbReference type="Proteomes" id="UP000807769">
    <property type="component" value="Unassembled WGS sequence"/>
</dbReference>
<dbReference type="EMBL" id="JABBWG010000020">
    <property type="protein sequence ID" value="KAG1814698.1"/>
    <property type="molecule type" value="Genomic_DNA"/>
</dbReference>